<dbReference type="SUPFAM" id="SSF46689">
    <property type="entry name" value="Homeodomain-like"/>
    <property type="match status" value="1"/>
</dbReference>
<dbReference type="Pfam" id="PF00440">
    <property type="entry name" value="TetR_N"/>
    <property type="match status" value="1"/>
</dbReference>
<dbReference type="Gene3D" id="1.10.357.10">
    <property type="entry name" value="Tetracycline Repressor, domain 2"/>
    <property type="match status" value="1"/>
</dbReference>
<evidence type="ECO:0000313" key="4">
    <source>
        <dbReference type="EMBL" id="CCA86434.1"/>
    </source>
</evidence>
<evidence type="ECO:0000259" key="3">
    <source>
        <dbReference type="PROSITE" id="PS50977"/>
    </source>
</evidence>
<feature type="DNA-binding region" description="H-T-H motif" evidence="2">
    <location>
        <begin position="31"/>
        <end position="50"/>
    </location>
</feature>
<dbReference type="PANTHER" id="PTHR30055">
    <property type="entry name" value="HTH-TYPE TRANSCRIPTIONAL REGULATOR RUTR"/>
    <property type="match status" value="1"/>
</dbReference>
<accession>G3A7G2</accession>
<dbReference type="Pfam" id="PF17937">
    <property type="entry name" value="TetR_C_28"/>
    <property type="match status" value="1"/>
</dbReference>
<feature type="domain" description="HTH tetR-type" evidence="3">
    <location>
        <begin position="8"/>
        <end position="68"/>
    </location>
</feature>
<dbReference type="RefSeq" id="WP_197334643.1">
    <property type="nucleotide sequence ID" value="NZ_CP115944.1"/>
</dbReference>
<protein>
    <submittedName>
        <fullName evidence="4">Putative transcription regulator protein,TetR-like, DNA-binding, bacterial/archaeal</fullName>
    </submittedName>
</protein>
<evidence type="ECO:0000256" key="1">
    <source>
        <dbReference type="ARBA" id="ARBA00023125"/>
    </source>
</evidence>
<dbReference type="InterPro" id="IPR009057">
    <property type="entry name" value="Homeodomain-like_sf"/>
</dbReference>
<dbReference type="EMBL" id="FR854089">
    <property type="protein sequence ID" value="CCA86434.1"/>
    <property type="molecule type" value="Genomic_DNA"/>
</dbReference>
<organism evidence="4">
    <name type="scientific">Ralstonia syzygii R24</name>
    <dbReference type="NCBI Taxonomy" id="907261"/>
    <lineage>
        <taxon>Bacteria</taxon>
        <taxon>Pseudomonadati</taxon>
        <taxon>Pseudomonadota</taxon>
        <taxon>Betaproteobacteria</taxon>
        <taxon>Burkholderiales</taxon>
        <taxon>Burkholderiaceae</taxon>
        <taxon>Ralstonia</taxon>
        <taxon>Ralstonia solanacearum species complex</taxon>
    </lineage>
</organism>
<proteinExistence type="predicted"/>
<reference evidence="4" key="2">
    <citation type="submission" date="2011-04" db="EMBL/GenBank/DDBJ databases">
        <authorList>
            <person name="Genoscope - CEA"/>
        </authorList>
    </citation>
    <scope>NUCLEOTIDE SEQUENCE</scope>
    <source>
        <strain evidence="4">R24</strain>
    </source>
</reference>
<dbReference type="InterPro" id="IPR001647">
    <property type="entry name" value="HTH_TetR"/>
</dbReference>
<name>G3A7G2_9RALS</name>
<sequence>MDNAARSERSRKIILDAALAILARDGPGKLTIDAIAQEGGISKGRMMHQFPTKMAVIEALLEQQIERVRQFQKDYFAGEGSDNPEAQLFEQIATYREAASHPQSFVLAVLGAMAETPELMSPVLADTAKAVKRIKQEAEDVDLALLRWQAARGIVLGKLLGMCPLSQAERNRLFERLLDTNAWPTSTTQAKVHPKRKARVESA</sequence>
<dbReference type="InterPro" id="IPR050109">
    <property type="entry name" value="HTH-type_TetR-like_transc_reg"/>
</dbReference>
<dbReference type="InterPro" id="IPR041479">
    <property type="entry name" value="TetR_CgmR_C"/>
</dbReference>
<dbReference type="GO" id="GO:0000976">
    <property type="term" value="F:transcription cis-regulatory region binding"/>
    <property type="evidence" value="ECO:0007669"/>
    <property type="project" value="TreeGrafter"/>
</dbReference>
<dbReference type="PANTHER" id="PTHR30055:SF148">
    <property type="entry name" value="TETR-FAMILY TRANSCRIPTIONAL REGULATOR"/>
    <property type="match status" value="1"/>
</dbReference>
<keyword evidence="1 2" id="KW-0238">DNA-binding</keyword>
<dbReference type="GO" id="GO:0003700">
    <property type="term" value="F:DNA-binding transcription factor activity"/>
    <property type="evidence" value="ECO:0007669"/>
    <property type="project" value="TreeGrafter"/>
</dbReference>
<reference evidence="4" key="1">
    <citation type="journal article" date="2011" name="PLoS ONE">
        <title>Ralstonia syzygii, the Blood Disease Bacterium and some Asian R. solanacearum strains form a single genomic species despite divergent lifestyles.</title>
        <authorList>
            <person name="Remenant B."/>
            <person name="de Cambiaire J.C."/>
            <person name="Cellier G."/>
            <person name="Jacobs J.M."/>
            <person name="Mangenot S."/>
            <person name="Barbe V."/>
            <person name="Lajus A."/>
            <person name="Vallenet D."/>
            <person name="Medigue C."/>
            <person name="Fegan M."/>
            <person name="Allen C."/>
            <person name="Prior P."/>
        </authorList>
    </citation>
    <scope>NUCLEOTIDE SEQUENCE</scope>
    <source>
        <strain evidence="4">R24</strain>
    </source>
</reference>
<dbReference type="PRINTS" id="PR00455">
    <property type="entry name" value="HTHTETR"/>
</dbReference>
<evidence type="ECO:0000256" key="2">
    <source>
        <dbReference type="PROSITE-ProRule" id="PRU00335"/>
    </source>
</evidence>
<gene>
    <name evidence="4" type="ORF">RALSY_40657</name>
</gene>
<dbReference type="AlphaFoldDB" id="G3A7G2"/>
<dbReference type="PROSITE" id="PS50977">
    <property type="entry name" value="HTH_TETR_2"/>
    <property type="match status" value="1"/>
</dbReference>